<evidence type="ECO:0000313" key="2">
    <source>
        <dbReference type="Proteomes" id="UP000071561"/>
    </source>
</evidence>
<sequence>MKKNLLILSALFCSAILIMYILIRHAEPDRIYANFTRDYHKFKLLPIDTILFPGRVSIMKADQGNIYGYVYNQNSIFRYNSFSHQTDTFFAKKNLPVNIVTRLEIDTITNKFYIFDDTGNKVITYQPDKNKIDSILFRKNNKGVSGDSLENNFFLSSDYDTTKKILQLKLRNFSFPGKDSVLHQFPFFEDGGLSADGFFVRNLHSHEHFYIPFYNGKIIKYDDQLNKISSFHTIDQTKSGNITVKTGKIYTRSSKSIVINSTAAVDAKYLYILSYVLTQDAAASGYRGPAIDVYHTKTGNYEGSFRLPGFENRPVIQLARYADKLIAVYENNILIFKLNIYEK</sequence>
<evidence type="ECO:0008006" key="3">
    <source>
        <dbReference type="Google" id="ProtNLM"/>
    </source>
</evidence>
<evidence type="ECO:0000313" key="1">
    <source>
        <dbReference type="EMBL" id="AMQ01700.1"/>
    </source>
</evidence>
<organism evidence="1 2">
    <name type="scientific">Pedobacter cryoconitis</name>
    <dbReference type="NCBI Taxonomy" id="188932"/>
    <lineage>
        <taxon>Bacteria</taxon>
        <taxon>Pseudomonadati</taxon>
        <taxon>Bacteroidota</taxon>
        <taxon>Sphingobacteriia</taxon>
        <taxon>Sphingobacteriales</taxon>
        <taxon>Sphingobacteriaceae</taxon>
        <taxon>Pedobacter</taxon>
    </lineage>
</organism>
<dbReference type="RefSeq" id="WP_068406310.1">
    <property type="nucleotide sequence ID" value="NZ_CP014504.1"/>
</dbReference>
<accession>A0A127VK83</accession>
<gene>
    <name evidence="1" type="ORF">AY601_4879</name>
</gene>
<reference evidence="1 2" key="1">
    <citation type="submission" date="2016-03" db="EMBL/GenBank/DDBJ databases">
        <title>Complete genome sequence of Pedobacter cryoconitis PAMC 27485.</title>
        <authorList>
            <person name="Lee J."/>
            <person name="Kim O.-S."/>
        </authorList>
    </citation>
    <scope>NUCLEOTIDE SEQUENCE [LARGE SCALE GENOMIC DNA]</scope>
    <source>
        <strain evidence="1 2">PAMC 27485</strain>
    </source>
</reference>
<dbReference type="AlphaFoldDB" id="A0A127VK83"/>
<dbReference type="OrthoDB" id="673785at2"/>
<dbReference type="PATRIC" id="fig|188932.3.peg.5055"/>
<dbReference type="EMBL" id="CP014504">
    <property type="protein sequence ID" value="AMQ01700.1"/>
    <property type="molecule type" value="Genomic_DNA"/>
</dbReference>
<dbReference type="SUPFAM" id="SSF101898">
    <property type="entry name" value="NHL repeat"/>
    <property type="match status" value="1"/>
</dbReference>
<dbReference type="KEGG" id="pcm:AY601_4879"/>
<keyword evidence="2" id="KW-1185">Reference proteome</keyword>
<proteinExistence type="predicted"/>
<protein>
    <recommendedName>
        <fullName evidence="3">6-bladed beta-propeller protein</fullName>
    </recommendedName>
</protein>
<dbReference type="Proteomes" id="UP000071561">
    <property type="component" value="Chromosome"/>
</dbReference>
<name>A0A127VK83_9SPHI</name>